<proteinExistence type="inferred from homology"/>
<dbReference type="InterPro" id="IPR000259">
    <property type="entry name" value="Adhesion_dom_fimbrial"/>
</dbReference>
<dbReference type="Pfam" id="PF00419">
    <property type="entry name" value="Fimbrial"/>
    <property type="match status" value="1"/>
</dbReference>
<evidence type="ECO:0000256" key="5">
    <source>
        <dbReference type="SAM" id="SignalP"/>
    </source>
</evidence>
<dbReference type="SUPFAM" id="SSF49401">
    <property type="entry name" value="Bacterial adhesins"/>
    <property type="match status" value="1"/>
</dbReference>
<dbReference type="Proteomes" id="UP000862426">
    <property type="component" value="Unassembled WGS sequence"/>
</dbReference>
<keyword evidence="3 5" id="KW-0732">Signal</keyword>
<reference evidence="7" key="2">
    <citation type="submission" date="2022-05" db="EMBL/GenBank/DDBJ databases">
        <authorList>
            <consortium name="NCBI Pathogen Detection Project"/>
        </authorList>
    </citation>
    <scope>NUCLEOTIDE SEQUENCE</scope>
    <source>
        <strain evidence="7">CAV1698</strain>
    </source>
</reference>
<comment type="caution">
    <text evidence="7">The sequence shown here is derived from an EMBL/GenBank/DDBJ whole genome shotgun (WGS) entry which is preliminary data.</text>
</comment>
<dbReference type="AlphaFoldDB" id="A0A9C7QHS5"/>
<name>A0A9C7QHS5_CITAM</name>
<evidence type="ECO:0000256" key="4">
    <source>
        <dbReference type="ARBA" id="ARBA00023263"/>
    </source>
</evidence>
<gene>
    <name evidence="7" type="ORF">JD854_RS04170</name>
</gene>
<evidence type="ECO:0000259" key="6">
    <source>
        <dbReference type="Pfam" id="PF00419"/>
    </source>
</evidence>
<dbReference type="Gene3D" id="2.60.40.3310">
    <property type="match status" value="1"/>
</dbReference>
<dbReference type="GO" id="GO:0043709">
    <property type="term" value="P:cell adhesion involved in single-species biofilm formation"/>
    <property type="evidence" value="ECO:0007669"/>
    <property type="project" value="TreeGrafter"/>
</dbReference>
<comment type="subcellular location">
    <subcellularLocation>
        <location evidence="1">Fimbrium</location>
    </subcellularLocation>
</comment>
<dbReference type="Gene3D" id="2.60.40.1090">
    <property type="entry name" value="Fimbrial-type adhesion domain"/>
    <property type="match status" value="1"/>
</dbReference>
<comment type="similarity">
    <text evidence="2">Belongs to the fimbrial protein family.</text>
</comment>
<dbReference type="PANTHER" id="PTHR33420">
    <property type="entry name" value="FIMBRIAL SUBUNIT ELFA-RELATED"/>
    <property type="match status" value="1"/>
</dbReference>
<dbReference type="PANTHER" id="PTHR33420:SF3">
    <property type="entry name" value="FIMBRIAL SUBUNIT ELFA"/>
    <property type="match status" value="1"/>
</dbReference>
<feature type="signal peptide" evidence="5">
    <location>
        <begin position="1"/>
        <end position="22"/>
    </location>
</feature>
<accession>A0A9C7QHS5</accession>
<keyword evidence="4" id="KW-0281">Fimbrium</keyword>
<evidence type="ECO:0000313" key="7">
    <source>
        <dbReference type="EMBL" id="HCD1254262.1"/>
    </source>
</evidence>
<dbReference type="InterPro" id="IPR008966">
    <property type="entry name" value="Adhesion_dom_sf"/>
</dbReference>
<organism evidence="7 8">
    <name type="scientific">Citrobacter amalonaticus</name>
    <dbReference type="NCBI Taxonomy" id="35703"/>
    <lineage>
        <taxon>Bacteria</taxon>
        <taxon>Pseudomonadati</taxon>
        <taxon>Pseudomonadota</taxon>
        <taxon>Gammaproteobacteria</taxon>
        <taxon>Enterobacterales</taxon>
        <taxon>Enterobacteriaceae</taxon>
        <taxon>Citrobacter</taxon>
    </lineage>
</organism>
<evidence type="ECO:0000256" key="1">
    <source>
        <dbReference type="ARBA" id="ARBA00004561"/>
    </source>
</evidence>
<feature type="domain" description="Fimbrial-type adhesion" evidence="6">
    <location>
        <begin position="191"/>
        <end position="338"/>
    </location>
</feature>
<evidence type="ECO:0000256" key="2">
    <source>
        <dbReference type="ARBA" id="ARBA00006671"/>
    </source>
</evidence>
<dbReference type="InterPro" id="IPR036937">
    <property type="entry name" value="Adhesion_dom_fimbrial_sf"/>
</dbReference>
<feature type="chain" id="PRO_5038516756" evidence="5">
    <location>
        <begin position="23"/>
        <end position="338"/>
    </location>
</feature>
<evidence type="ECO:0000256" key="3">
    <source>
        <dbReference type="ARBA" id="ARBA00022729"/>
    </source>
</evidence>
<dbReference type="EMBL" id="DACYAJ020000003">
    <property type="protein sequence ID" value="HCD1254262.1"/>
    <property type="molecule type" value="Genomic_DNA"/>
</dbReference>
<protein>
    <submittedName>
        <fullName evidence="7">Fimbrial protein</fullName>
    </submittedName>
</protein>
<evidence type="ECO:0000313" key="8">
    <source>
        <dbReference type="Proteomes" id="UP000862426"/>
    </source>
</evidence>
<dbReference type="GO" id="GO:0009289">
    <property type="term" value="C:pilus"/>
    <property type="evidence" value="ECO:0007669"/>
    <property type="project" value="UniProtKB-SubCell"/>
</dbReference>
<dbReference type="InterPro" id="IPR050263">
    <property type="entry name" value="Bact_Fimbrial_Adh_Pro"/>
</dbReference>
<reference evidence="7" key="1">
    <citation type="journal article" date="2018" name="Genome Biol.">
        <title>SKESA: strategic k-mer extension for scrupulous assemblies.</title>
        <authorList>
            <person name="Souvorov A."/>
            <person name="Agarwala R."/>
            <person name="Lipman D.J."/>
        </authorList>
    </citation>
    <scope>NUCLEOTIDE SEQUENCE</scope>
    <source>
        <strain evidence="7">CAV1698</strain>
    </source>
</reference>
<sequence length="338" mass="35298">MKILLKIFVTILFIPFSYSVKAITATTPQIVLSTAPITVTQNADASSFGQQIGSTTTASVDNVFSCSNWLYPCKSASVKLDNGIQPSGVTLTVNGVVYGVYETGVPGIGFTIGVKDTKASQYIPLTDKESQTWSGSVSQIGFDVEIHFVKISGRLETGVITTPEITAAVMTGHESVSGVTATSKIIISPTTISTIANGCEVDQSLVNFPLGEVSENVFKGVGSHSEGISSSITLNCDANITLAMVITDQSDPSNISNIVGLTSDSDAKGIGVQFFVDSEEPFHLGPDSSLKGTTGQVQLLTTQDSGNVVVPVTAKYVQTGNITIGSANAIASITFSYQ</sequence>